<dbReference type="EMBL" id="CAJVPT010008024">
    <property type="protein sequence ID" value="CAG8547372.1"/>
    <property type="molecule type" value="Genomic_DNA"/>
</dbReference>
<evidence type="ECO:0000313" key="1">
    <source>
        <dbReference type="EMBL" id="CAG8547372.1"/>
    </source>
</evidence>
<evidence type="ECO:0000313" key="2">
    <source>
        <dbReference type="Proteomes" id="UP000789525"/>
    </source>
</evidence>
<organism evidence="1 2">
    <name type="scientific">Acaulospora colombiana</name>
    <dbReference type="NCBI Taxonomy" id="27376"/>
    <lineage>
        <taxon>Eukaryota</taxon>
        <taxon>Fungi</taxon>
        <taxon>Fungi incertae sedis</taxon>
        <taxon>Mucoromycota</taxon>
        <taxon>Glomeromycotina</taxon>
        <taxon>Glomeromycetes</taxon>
        <taxon>Diversisporales</taxon>
        <taxon>Acaulosporaceae</taxon>
        <taxon>Acaulospora</taxon>
    </lineage>
</organism>
<sequence>MSLKETAGGSSIEILETSGAWYTYEANGIDVYDEKGNKLGKSQKAGASAVKQVAISRILTNCPVLTIPPLVLSLLEKTSWLQKNPRFSVPINFGLIALSLTTALPLAIAAFPQNVVVDPLKLESKFWNLKDEKGEKLRHIFFNKGL</sequence>
<protein>
    <submittedName>
        <fullName evidence="1">6574_t:CDS:1</fullName>
    </submittedName>
</protein>
<comment type="caution">
    <text evidence="1">The sequence shown here is derived from an EMBL/GenBank/DDBJ whole genome shotgun (WGS) entry which is preliminary data.</text>
</comment>
<keyword evidence="2" id="KW-1185">Reference proteome</keyword>
<dbReference type="Proteomes" id="UP000789525">
    <property type="component" value="Unassembled WGS sequence"/>
</dbReference>
<proteinExistence type="predicted"/>
<gene>
    <name evidence="1" type="ORF">ACOLOM_LOCUS4712</name>
</gene>
<reference evidence="1" key="1">
    <citation type="submission" date="2021-06" db="EMBL/GenBank/DDBJ databases">
        <authorList>
            <person name="Kallberg Y."/>
            <person name="Tangrot J."/>
            <person name="Rosling A."/>
        </authorList>
    </citation>
    <scope>NUCLEOTIDE SEQUENCE</scope>
    <source>
        <strain evidence="1">CL356</strain>
    </source>
</reference>
<accession>A0ACA9LSZ3</accession>
<name>A0ACA9LSZ3_9GLOM</name>